<accession>A0A1E5GGV8</accession>
<keyword evidence="1" id="KW-0812">Transmembrane</keyword>
<keyword evidence="3" id="KW-1185">Reference proteome</keyword>
<comment type="caution">
    <text evidence="2">The sequence shown here is derived from an EMBL/GenBank/DDBJ whole genome shotgun (WGS) entry which is preliminary data.</text>
</comment>
<gene>
    <name evidence="2" type="ORF">BCR21_06930</name>
</gene>
<dbReference type="STRING" id="903984.BCR21_06930"/>
<feature type="transmembrane region" description="Helical" evidence="1">
    <location>
        <begin position="241"/>
        <end position="259"/>
    </location>
</feature>
<feature type="transmembrane region" description="Helical" evidence="1">
    <location>
        <begin position="12"/>
        <end position="35"/>
    </location>
</feature>
<keyword evidence="1" id="KW-1133">Transmembrane helix</keyword>
<dbReference type="RefSeq" id="WP_069645816.1">
    <property type="nucleotide sequence ID" value="NZ_MIJZ01000012.1"/>
</dbReference>
<feature type="transmembrane region" description="Helical" evidence="1">
    <location>
        <begin position="93"/>
        <end position="114"/>
    </location>
</feature>
<dbReference type="AlphaFoldDB" id="A0A1E5GGV8"/>
<dbReference type="EMBL" id="MIJZ01000012">
    <property type="protein sequence ID" value="OEG11963.1"/>
    <property type="molecule type" value="Genomic_DNA"/>
</dbReference>
<dbReference type="Proteomes" id="UP000094068">
    <property type="component" value="Unassembled WGS sequence"/>
</dbReference>
<feature type="transmembrane region" description="Helical" evidence="1">
    <location>
        <begin position="68"/>
        <end position="87"/>
    </location>
</feature>
<organism evidence="2 3">
    <name type="scientific">Enterococcus ureasiticus</name>
    <dbReference type="NCBI Taxonomy" id="903984"/>
    <lineage>
        <taxon>Bacteria</taxon>
        <taxon>Bacillati</taxon>
        <taxon>Bacillota</taxon>
        <taxon>Bacilli</taxon>
        <taxon>Lactobacillales</taxon>
        <taxon>Enterococcaceae</taxon>
        <taxon>Enterococcus</taxon>
    </lineage>
</organism>
<protein>
    <recommendedName>
        <fullName evidence="4">Oligosaccharide repeat unit polymerase</fullName>
    </recommendedName>
</protein>
<feature type="transmembrane region" description="Helical" evidence="1">
    <location>
        <begin position="202"/>
        <end position="229"/>
    </location>
</feature>
<feature type="transmembrane region" description="Helical" evidence="1">
    <location>
        <begin position="338"/>
        <end position="360"/>
    </location>
</feature>
<sequence>MLKKCITVMTHVFIIIGFNISYCYAICPLFDYMGFSAVFSLNKVVIISFLTFFFLIFGVNIINPFMSLVWWIFFYMFFVGESIYYQYTTEGNFKILIGISLLLLLLPLGSIGQIKLVPHRIKGDSLTLLVVLSILMFIPIFLASFKYINLKNLLFIDVYDTRAVFKANKVPIVGYLIVPLSRIFIPYIIVKSMEQKRYKYVVLGIGLILFIYLCGAVKSVFMGLLAVFLFYAGDYRFKQKIWTAMMAVVSWFGFIAYYFTENNTIIDMFTRRVFFVPAYLNNLYVEYFTNNYTYYSHSPLGLGLSEDMLDGTPLSIFLGDAVMGKEINANAGIITEGYVGFGMPGVIMIVLFIVLLFAYLNSLDIQPQFFGIIFVYIYLTNTAFLSVFLVTHGLLVFILFAYFYLSKSADGQEYSRKNFNSM</sequence>
<feature type="transmembrane region" description="Helical" evidence="1">
    <location>
        <begin position="126"/>
        <end position="148"/>
    </location>
</feature>
<evidence type="ECO:0000256" key="1">
    <source>
        <dbReference type="SAM" id="Phobius"/>
    </source>
</evidence>
<feature type="transmembrane region" description="Helical" evidence="1">
    <location>
        <begin position="41"/>
        <end position="61"/>
    </location>
</feature>
<evidence type="ECO:0008006" key="4">
    <source>
        <dbReference type="Google" id="ProtNLM"/>
    </source>
</evidence>
<proteinExistence type="predicted"/>
<reference evidence="3" key="1">
    <citation type="submission" date="2016-09" db="EMBL/GenBank/DDBJ databases">
        <authorList>
            <person name="Gulvik C.A."/>
        </authorList>
    </citation>
    <scope>NUCLEOTIDE SEQUENCE [LARGE SCALE GENOMIC DNA]</scope>
    <source>
        <strain evidence="3">DSM 23328</strain>
    </source>
</reference>
<feature type="transmembrane region" description="Helical" evidence="1">
    <location>
        <begin position="372"/>
        <end position="405"/>
    </location>
</feature>
<dbReference type="OrthoDB" id="2858896at2"/>
<feature type="transmembrane region" description="Helical" evidence="1">
    <location>
        <begin position="172"/>
        <end position="190"/>
    </location>
</feature>
<name>A0A1E5GGV8_9ENTE</name>
<evidence type="ECO:0000313" key="2">
    <source>
        <dbReference type="EMBL" id="OEG11963.1"/>
    </source>
</evidence>
<keyword evidence="1" id="KW-0472">Membrane</keyword>
<evidence type="ECO:0000313" key="3">
    <source>
        <dbReference type="Proteomes" id="UP000094068"/>
    </source>
</evidence>